<accession>A0A2T0M221</accession>
<evidence type="ECO:0000313" key="3">
    <source>
        <dbReference type="Proteomes" id="UP000238312"/>
    </source>
</evidence>
<dbReference type="PANTHER" id="PTHR43591:SF24">
    <property type="entry name" value="2-METHOXY-6-POLYPRENYL-1,4-BENZOQUINOL METHYLASE, MITOCHONDRIAL"/>
    <property type="match status" value="1"/>
</dbReference>
<dbReference type="PANTHER" id="PTHR43591">
    <property type="entry name" value="METHYLTRANSFERASE"/>
    <property type="match status" value="1"/>
</dbReference>
<gene>
    <name evidence="2" type="ORF">B0I32_13635</name>
</gene>
<keyword evidence="2" id="KW-0830">Ubiquinone</keyword>
<dbReference type="InterPro" id="IPR013216">
    <property type="entry name" value="Methyltransf_11"/>
</dbReference>
<dbReference type="GO" id="GO:0032259">
    <property type="term" value="P:methylation"/>
    <property type="evidence" value="ECO:0007669"/>
    <property type="project" value="UniProtKB-KW"/>
</dbReference>
<dbReference type="EMBL" id="PVNG01000036">
    <property type="protein sequence ID" value="PRX50805.1"/>
    <property type="molecule type" value="Genomic_DNA"/>
</dbReference>
<dbReference type="GO" id="GO:0008757">
    <property type="term" value="F:S-adenosylmethionine-dependent methyltransferase activity"/>
    <property type="evidence" value="ECO:0007669"/>
    <property type="project" value="InterPro"/>
</dbReference>
<dbReference type="OrthoDB" id="3636702at2"/>
<dbReference type="InterPro" id="IPR029063">
    <property type="entry name" value="SAM-dependent_MTases_sf"/>
</dbReference>
<organism evidence="2 3">
    <name type="scientific">Nonomuraea fuscirosea</name>
    <dbReference type="NCBI Taxonomy" id="1291556"/>
    <lineage>
        <taxon>Bacteria</taxon>
        <taxon>Bacillati</taxon>
        <taxon>Actinomycetota</taxon>
        <taxon>Actinomycetes</taxon>
        <taxon>Streptosporangiales</taxon>
        <taxon>Streptosporangiaceae</taxon>
        <taxon>Nonomuraea</taxon>
    </lineage>
</organism>
<evidence type="ECO:0000259" key="1">
    <source>
        <dbReference type="Pfam" id="PF08241"/>
    </source>
</evidence>
<feature type="domain" description="Methyltransferase type 11" evidence="1">
    <location>
        <begin position="57"/>
        <end position="147"/>
    </location>
</feature>
<keyword evidence="2" id="KW-0808">Transferase</keyword>
<name>A0A2T0M221_9ACTN</name>
<keyword evidence="2" id="KW-0489">Methyltransferase</keyword>
<dbReference type="RefSeq" id="WP_106252475.1">
    <property type="nucleotide sequence ID" value="NZ_PVNG01000036.1"/>
</dbReference>
<protein>
    <submittedName>
        <fullName evidence="2">Ubiquinone/menaquinone biosynthesis C-methylase UbiE</fullName>
    </submittedName>
</protein>
<dbReference type="SUPFAM" id="SSF53335">
    <property type="entry name" value="S-adenosyl-L-methionine-dependent methyltransferases"/>
    <property type="match status" value="1"/>
</dbReference>
<proteinExistence type="predicted"/>
<dbReference type="AlphaFoldDB" id="A0A2T0M221"/>
<comment type="caution">
    <text evidence="2">The sequence shown here is derived from an EMBL/GenBank/DDBJ whole genome shotgun (WGS) entry which is preliminary data.</text>
</comment>
<dbReference type="Gene3D" id="3.40.50.150">
    <property type="entry name" value="Vaccinia Virus protein VP39"/>
    <property type="match status" value="1"/>
</dbReference>
<reference evidence="2 3" key="1">
    <citation type="submission" date="2018-03" db="EMBL/GenBank/DDBJ databases">
        <title>Genomic Encyclopedia of Type Strains, Phase III (KMG-III): the genomes of soil and plant-associated and newly described type strains.</title>
        <authorList>
            <person name="Whitman W."/>
        </authorList>
    </citation>
    <scope>NUCLEOTIDE SEQUENCE [LARGE SCALE GENOMIC DNA]</scope>
    <source>
        <strain evidence="2 3">CGMCC 4.7104</strain>
    </source>
</reference>
<dbReference type="Pfam" id="PF08241">
    <property type="entry name" value="Methyltransf_11"/>
    <property type="match status" value="1"/>
</dbReference>
<evidence type="ECO:0000313" key="2">
    <source>
        <dbReference type="EMBL" id="PRX50805.1"/>
    </source>
</evidence>
<dbReference type="CDD" id="cd02440">
    <property type="entry name" value="AdoMet_MTases"/>
    <property type="match status" value="1"/>
</dbReference>
<dbReference type="Proteomes" id="UP000238312">
    <property type="component" value="Unassembled WGS sequence"/>
</dbReference>
<sequence>MDTNTNLDRTPGTGRTSEQTDALIALLDLGDELPGAAGLRARSYELLGLAPGAAIADVGCGAGRAVGEMAGRGARPVGVDLDERMIEVAGRRWPAADFRVAGAYALPFADGELSGYRAEKLYHILDDPARAVAEARRVLAPGGRIVLIGQDWDTYVVDSDDAALTRTVVHARADLVTGPRVARRHRNLLLDAGFIDVTVEVHTWVLTGAAAVPVLADLAERARSAGSISAAQAEAWLTEQRERGRRDRLFLALPLFVAAATRP</sequence>
<keyword evidence="3" id="KW-1185">Reference proteome</keyword>